<reference evidence="1 2" key="2">
    <citation type="journal article" date="2017" name="Front. Plant Sci.">
        <title>Gene Classification and Mining of Molecular Markers Useful in Red Clover (Trifolium pratense) Breeding.</title>
        <authorList>
            <person name="Istvanek J."/>
            <person name="Dluhosova J."/>
            <person name="Dluhos P."/>
            <person name="Patkova L."/>
            <person name="Nedelnik J."/>
            <person name="Repkova J."/>
        </authorList>
    </citation>
    <scope>NUCLEOTIDE SEQUENCE [LARGE SCALE GENOMIC DNA]</scope>
    <source>
        <strain evidence="2">cv. Tatra</strain>
        <tissue evidence="1">Young leaves</tissue>
    </source>
</reference>
<organism evidence="1 2">
    <name type="scientific">Trifolium pratense</name>
    <name type="common">Red clover</name>
    <dbReference type="NCBI Taxonomy" id="57577"/>
    <lineage>
        <taxon>Eukaryota</taxon>
        <taxon>Viridiplantae</taxon>
        <taxon>Streptophyta</taxon>
        <taxon>Embryophyta</taxon>
        <taxon>Tracheophyta</taxon>
        <taxon>Spermatophyta</taxon>
        <taxon>Magnoliopsida</taxon>
        <taxon>eudicotyledons</taxon>
        <taxon>Gunneridae</taxon>
        <taxon>Pentapetalae</taxon>
        <taxon>rosids</taxon>
        <taxon>fabids</taxon>
        <taxon>Fabales</taxon>
        <taxon>Fabaceae</taxon>
        <taxon>Papilionoideae</taxon>
        <taxon>50 kb inversion clade</taxon>
        <taxon>NPAAA clade</taxon>
        <taxon>Hologalegina</taxon>
        <taxon>IRL clade</taxon>
        <taxon>Trifolieae</taxon>
        <taxon>Trifolium</taxon>
    </lineage>
</organism>
<dbReference type="EMBL" id="ASHM01161381">
    <property type="protein sequence ID" value="PNX64049.1"/>
    <property type="molecule type" value="Genomic_DNA"/>
</dbReference>
<feature type="non-terminal residue" evidence="1">
    <location>
        <position position="26"/>
    </location>
</feature>
<protein>
    <submittedName>
        <fullName evidence="1">Uncharacterized protein</fullName>
    </submittedName>
</protein>
<reference evidence="1 2" key="1">
    <citation type="journal article" date="2014" name="Am. J. Bot.">
        <title>Genome assembly and annotation for red clover (Trifolium pratense; Fabaceae).</title>
        <authorList>
            <person name="Istvanek J."/>
            <person name="Jaros M."/>
            <person name="Krenek A."/>
            <person name="Repkova J."/>
        </authorList>
    </citation>
    <scope>NUCLEOTIDE SEQUENCE [LARGE SCALE GENOMIC DNA]</scope>
    <source>
        <strain evidence="2">cv. Tatra</strain>
        <tissue evidence="1">Young leaves</tissue>
    </source>
</reference>
<comment type="caution">
    <text evidence="1">The sequence shown here is derived from an EMBL/GenBank/DDBJ whole genome shotgun (WGS) entry which is preliminary data.</text>
</comment>
<evidence type="ECO:0000313" key="1">
    <source>
        <dbReference type="EMBL" id="PNX64049.1"/>
    </source>
</evidence>
<sequence>MQSMSSSYRFKSGKFDVPTFLRLLMP</sequence>
<dbReference type="Proteomes" id="UP000236291">
    <property type="component" value="Unassembled WGS sequence"/>
</dbReference>
<gene>
    <name evidence="1" type="ORF">L195_g061927</name>
</gene>
<name>A0A2K3KCS5_TRIPR</name>
<accession>A0A2K3KCS5</accession>
<proteinExistence type="predicted"/>
<evidence type="ECO:0000313" key="2">
    <source>
        <dbReference type="Proteomes" id="UP000236291"/>
    </source>
</evidence>
<dbReference type="AlphaFoldDB" id="A0A2K3KCS5"/>